<dbReference type="EMBL" id="WUMV01000005">
    <property type="protein sequence ID" value="MXN65670.1"/>
    <property type="molecule type" value="Genomic_DNA"/>
</dbReference>
<dbReference type="PANTHER" id="PTHR45947">
    <property type="entry name" value="SULFOQUINOVOSYL TRANSFERASE SQD2"/>
    <property type="match status" value="1"/>
</dbReference>
<dbReference type="InterPro" id="IPR050194">
    <property type="entry name" value="Glycosyltransferase_grp1"/>
</dbReference>
<evidence type="ECO:0000313" key="1">
    <source>
        <dbReference type="EMBL" id="MXN65670.1"/>
    </source>
</evidence>
<keyword evidence="1" id="KW-0808">Transferase</keyword>
<dbReference type="SUPFAM" id="SSF53756">
    <property type="entry name" value="UDP-Glycosyltransferase/glycogen phosphorylase"/>
    <property type="match status" value="1"/>
</dbReference>
<dbReference type="GO" id="GO:0016757">
    <property type="term" value="F:glycosyltransferase activity"/>
    <property type="evidence" value="ECO:0007669"/>
    <property type="project" value="TreeGrafter"/>
</dbReference>
<dbReference type="Gene3D" id="3.40.50.2000">
    <property type="entry name" value="Glycogen Phosphorylase B"/>
    <property type="match status" value="2"/>
</dbReference>
<evidence type="ECO:0000313" key="2">
    <source>
        <dbReference type="Proteomes" id="UP000433101"/>
    </source>
</evidence>
<comment type="caution">
    <text evidence="1">The sequence shown here is derived from an EMBL/GenBank/DDBJ whole genome shotgun (WGS) entry which is preliminary data.</text>
</comment>
<dbReference type="RefSeq" id="WP_160775946.1">
    <property type="nucleotide sequence ID" value="NZ_WUMV01000005.1"/>
</dbReference>
<organism evidence="1 2">
    <name type="scientific">Stappia sediminis</name>
    <dbReference type="NCBI Taxonomy" id="2692190"/>
    <lineage>
        <taxon>Bacteria</taxon>
        <taxon>Pseudomonadati</taxon>
        <taxon>Pseudomonadota</taxon>
        <taxon>Alphaproteobacteria</taxon>
        <taxon>Hyphomicrobiales</taxon>
        <taxon>Stappiaceae</taxon>
        <taxon>Stappia</taxon>
    </lineage>
</organism>
<keyword evidence="2" id="KW-1185">Reference proteome</keyword>
<gene>
    <name evidence="1" type="ORF">GR183_12215</name>
</gene>
<dbReference type="Pfam" id="PF13692">
    <property type="entry name" value="Glyco_trans_1_4"/>
    <property type="match status" value="1"/>
</dbReference>
<dbReference type="AlphaFoldDB" id="A0A7X3S8E4"/>
<accession>A0A7X3S8E4</accession>
<dbReference type="Proteomes" id="UP000433101">
    <property type="component" value="Unassembled WGS sequence"/>
</dbReference>
<dbReference type="PANTHER" id="PTHR45947:SF3">
    <property type="entry name" value="SULFOQUINOVOSYL TRANSFERASE SQD2"/>
    <property type="match status" value="1"/>
</dbReference>
<sequence>MKVALATPMKSVDDPVPSGERTMARLIVKALRAGGHDIEIATNFRAWRREGGIENQKAVEREALAEANRIADHWVAENAVPDIFLTYHLYHKAPDWIGLHLADRFSIPYAVVEASRAPKRRAGEWSYGFAAADKALDRADAVAALHRADAECLSAVVDGKRLSILPPFLDAAPFRAAERAPLPDGATPRLLAVGMMREGDKESSYRILAEALGNISDLDWTITLVGGGPARERILSWFPADRTSHRGAVEAGDMPAIYAAHDVLVWPAIREAFGFVFLEAQASGLAVAGGATFGVPDIVKDGVTGLLSAEGDAKALAQNLRRILCEPGLRESLSEAASRHVAADHDLAAGTAHLNSILERASRNFAMRDNGLP</sequence>
<proteinExistence type="predicted"/>
<dbReference type="CDD" id="cd03801">
    <property type="entry name" value="GT4_PimA-like"/>
    <property type="match status" value="1"/>
</dbReference>
<name>A0A7X3S8E4_9HYPH</name>
<reference evidence="1 2" key="1">
    <citation type="submission" date="2019-12" db="EMBL/GenBank/DDBJ databases">
        <authorList>
            <person name="Li M."/>
        </authorList>
    </citation>
    <scope>NUCLEOTIDE SEQUENCE [LARGE SCALE GENOMIC DNA]</scope>
    <source>
        <strain evidence="1 2">GBMRC 2046</strain>
    </source>
</reference>
<protein>
    <submittedName>
        <fullName evidence="1">Glycosyltransferase</fullName>
    </submittedName>
</protein>